<dbReference type="VEuPathDB" id="FungiDB:QG37_07926"/>
<gene>
    <name evidence="1" type="ORF">QG37_07926</name>
</gene>
<dbReference type="EMBL" id="LGST01000065">
    <property type="protein sequence ID" value="KND95824.1"/>
    <property type="molecule type" value="Genomic_DNA"/>
</dbReference>
<protein>
    <submittedName>
        <fullName evidence="1">Uncharacterized protein</fullName>
    </submittedName>
</protein>
<organism evidence="1 2">
    <name type="scientific">Candidozyma auris</name>
    <name type="common">Yeast</name>
    <name type="synonym">Candida auris</name>
    <dbReference type="NCBI Taxonomy" id="498019"/>
    <lineage>
        <taxon>Eukaryota</taxon>
        <taxon>Fungi</taxon>
        <taxon>Dikarya</taxon>
        <taxon>Ascomycota</taxon>
        <taxon>Saccharomycotina</taxon>
        <taxon>Pichiomycetes</taxon>
        <taxon>Metschnikowiaceae</taxon>
        <taxon>Candidozyma</taxon>
    </lineage>
</organism>
<dbReference type="Proteomes" id="UP000037122">
    <property type="component" value="Unassembled WGS sequence"/>
</dbReference>
<reference evidence="2" key="1">
    <citation type="journal article" date="2015" name="BMC Genomics">
        <title>Draft genome of a commonly misdiagnosed multidrug resistant pathogen Candida auris.</title>
        <authorList>
            <person name="Chatterjee S."/>
            <person name="Alampalli S.V."/>
            <person name="Nageshan R.K."/>
            <person name="Chettiar S.T."/>
            <person name="Joshi S."/>
            <person name="Tatu U.S."/>
        </authorList>
    </citation>
    <scope>NUCLEOTIDE SEQUENCE [LARGE SCALE GENOMIC DNA]</scope>
    <source>
        <strain evidence="2">6684</strain>
    </source>
</reference>
<accession>A0A0L0NP73</accession>
<sequence length="65" mass="7739">MDWDWAKETQETKRFIQTSFEFRIVYFFLVECPVGHLEGGQLTKLSFRSHLNFGTPERENSLSRP</sequence>
<comment type="caution">
    <text evidence="1">The sequence shown here is derived from an EMBL/GenBank/DDBJ whole genome shotgun (WGS) entry which is preliminary data.</text>
</comment>
<evidence type="ECO:0000313" key="1">
    <source>
        <dbReference type="EMBL" id="KND95824.1"/>
    </source>
</evidence>
<evidence type="ECO:0000313" key="2">
    <source>
        <dbReference type="Proteomes" id="UP000037122"/>
    </source>
</evidence>
<proteinExistence type="predicted"/>
<dbReference type="AlphaFoldDB" id="A0A0L0NP73"/>
<name>A0A0L0NP73_CANAR</name>